<evidence type="ECO:0000256" key="1">
    <source>
        <dbReference type="SAM" id="MobiDB-lite"/>
    </source>
</evidence>
<evidence type="ECO:0000313" key="3">
    <source>
        <dbReference type="Proteomes" id="UP001627154"/>
    </source>
</evidence>
<dbReference type="EMBL" id="JBJJXI010000166">
    <property type="protein sequence ID" value="KAL3385042.1"/>
    <property type="molecule type" value="Genomic_DNA"/>
</dbReference>
<keyword evidence="3" id="KW-1185">Reference proteome</keyword>
<proteinExistence type="predicted"/>
<accession>A0ABD2VW46</accession>
<feature type="compositionally biased region" description="Basic and acidic residues" evidence="1">
    <location>
        <begin position="39"/>
        <end position="51"/>
    </location>
</feature>
<name>A0ABD2VW46_9HYME</name>
<protein>
    <submittedName>
        <fullName evidence="2">Uncharacterized protein</fullName>
    </submittedName>
</protein>
<organism evidence="2 3">
    <name type="scientific">Trichogramma kaykai</name>
    <dbReference type="NCBI Taxonomy" id="54128"/>
    <lineage>
        <taxon>Eukaryota</taxon>
        <taxon>Metazoa</taxon>
        <taxon>Ecdysozoa</taxon>
        <taxon>Arthropoda</taxon>
        <taxon>Hexapoda</taxon>
        <taxon>Insecta</taxon>
        <taxon>Pterygota</taxon>
        <taxon>Neoptera</taxon>
        <taxon>Endopterygota</taxon>
        <taxon>Hymenoptera</taxon>
        <taxon>Apocrita</taxon>
        <taxon>Proctotrupomorpha</taxon>
        <taxon>Chalcidoidea</taxon>
        <taxon>Trichogrammatidae</taxon>
        <taxon>Trichogramma</taxon>
    </lineage>
</organism>
<comment type="caution">
    <text evidence="2">The sequence shown here is derived from an EMBL/GenBank/DDBJ whole genome shotgun (WGS) entry which is preliminary data.</text>
</comment>
<dbReference type="Proteomes" id="UP001627154">
    <property type="component" value="Unassembled WGS sequence"/>
</dbReference>
<feature type="region of interest" description="Disordered" evidence="1">
    <location>
        <begin position="1"/>
        <end position="85"/>
    </location>
</feature>
<feature type="compositionally biased region" description="Basic and acidic residues" evidence="1">
    <location>
        <begin position="1"/>
        <end position="10"/>
    </location>
</feature>
<gene>
    <name evidence="2" type="ORF">TKK_019429</name>
</gene>
<dbReference type="AlphaFoldDB" id="A0ABD2VW46"/>
<evidence type="ECO:0000313" key="2">
    <source>
        <dbReference type="EMBL" id="KAL3385042.1"/>
    </source>
</evidence>
<feature type="compositionally biased region" description="Low complexity" evidence="1">
    <location>
        <begin position="66"/>
        <end position="76"/>
    </location>
</feature>
<feature type="region of interest" description="Disordered" evidence="1">
    <location>
        <begin position="196"/>
        <end position="215"/>
    </location>
</feature>
<reference evidence="2 3" key="1">
    <citation type="journal article" date="2024" name="bioRxiv">
        <title>A reference genome for Trichogramma kaykai: A tiny desert-dwelling parasitoid wasp with competing sex-ratio distorters.</title>
        <authorList>
            <person name="Culotta J."/>
            <person name="Lindsey A.R."/>
        </authorList>
    </citation>
    <scope>NUCLEOTIDE SEQUENCE [LARGE SCALE GENOMIC DNA]</scope>
    <source>
        <strain evidence="2 3">KSX58</strain>
    </source>
</reference>
<sequence>MASASEDKDVSSIAPVGNKSKVKPEKAKPKTSRQVSNKLRQDVYPENKGKEVMQQYAEELKANARSGSSLESRSSSGDGGGKFPAQLQQRRHRNGELVIFTLSLSLSLSLALPFPYTSRALRYRYNSVYTSGGRCTRSPREVSFTGGCCCSVRYLFHWHYSSNGIGENIRVCVRIENSESHTYAKHTYVPENVNTLTRSSNRGPRTGRAPKRKSPLCASLDGADKQTGACIEIGVMTHHHRI</sequence>